<accession>A0A9N7R209</accession>
<dbReference type="Proteomes" id="UP001153555">
    <property type="component" value="Unassembled WGS sequence"/>
</dbReference>
<feature type="domain" description="DUF1985" evidence="2">
    <location>
        <begin position="178"/>
        <end position="309"/>
    </location>
</feature>
<feature type="compositionally biased region" description="Acidic residues" evidence="1">
    <location>
        <begin position="46"/>
        <end position="68"/>
    </location>
</feature>
<dbReference type="EMBL" id="CACSLK010001140">
    <property type="protein sequence ID" value="CAA0807330.1"/>
    <property type="molecule type" value="Genomic_DNA"/>
</dbReference>
<dbReference type="SUPFAM" id="SSF54001">
    <property type="entry name" value="Cysteine proteinases"/>
    <property type="match status" value="1"/>
</dbReference>
<name>A0A9N7R209_STRHE</name>
<feature type="compositionally biased region" description="Basic residues" evidence="1">
    <location>
        <begin position="90"/>
        <end position="101"/>
    </location>
</feature>
<sequence length="879" mass="101449">MKKQPPSTDSDDFQSDHDCKNPKNMRRYHKSKIPKSTEKGNSSNSDFEDEIQPEDVASEEYLSEEESPLEIFNKRNKKRFQKEKGEVNLNKKRRKPNPPQRVQKHVVYKEWELLIPKPRDINVKVQNSNDNSKEKCTIMDIKKTLTKEQLEAFGMSAFGKFLDLPHCIVQNQLVNYILLREVYQSRTDEIWFDFGGKFLRFGIEEFAVVTGLKCTGNSKKLNIPKIANGLHDKYFAGVELTRSHIRWQFLKKMWASDEDAVKFAKLHFLANFLMGSQDALRIDRCFVDMIDSPECEDYSWGTVVFQFTLQYLKKSIQTREQMHISDNDEGSNLYRLYGLILALQAWFYEVCDTAEGVVATNVGVHDIPRIIKWEVREPCTRSFVQRTFSNLDHSKFINIVPTEAEKQNLLLDTFFRKRNEFTRKNTSSSPVLQHTNDDYVITRLDKLTAEVQSLKDALNDFSRRGVSSKEPHVDKGKTSEDLVGSEMRDDSIHISTGKETVTVKSPTRAFRTKAEALMKTASDTRGFSYEPHPIFGYALNRSQPSFEAITAGLPPTPPSKKNIPAKVINTVEKNEMVKGENPQPIKEQQQLPLVVHSPKKEKVRRTKKPRTKLETKISTSKRIRLQKSCPFDVGFRINVSGEVDMKEFRDWICEGLLMSAPRKVGNGLNYYKVRSKTLPTPFEFNVVSVTDKNWFYNLFEIGCFLDCSHIDVLFYYLRKIGFYAKYAPVRYTTTDVLFDQHIKSLYALFVSQSRNKSLCNVDDMIIDYILGFKIICGVPWAKVDHVMFPMHLEINGVGHWILGRLSLVDMKLHIYNSIRTNDCDDLVMDNVKAYVEILPIFLGLANLSRNGVSGEGNIEVVMVDNLPQQHNRYHILYLI</sequence>
<evidence type="ECO:0000313" key="4">
    <source>
        <dbReference type="Proteomes" id="UP001153555"/>
    </source>
</evidence>
<reference evidence="3" key="1">
    <citation type="submission" date="2019-12" db="EMBL/GenBank/DDBJ databases">
        <authorList>
            <person name="Scholes J."/>
        </authorList>
    </citation>
    <scope>NUCLEOTIDE SEQUENCE</scope>
</reference>
<dbReference type="PANTHER" id="PTHR48449:SF1">
    <property type="entry name" value="DUF1985 DOMAIN-CONTAINING PROTEIN"/>
    <property type="match status" value="1"/>
</dbReference>
<dbReference type="PANTHER" id="PTHR48449">
    <property type="entry name" value="DUF1985 DOMAIN-CONTAINING PROTEIN"/>
    <property type="match status" value="1"/>
</dbReference>
<dbReference type="InterPro" id="IPR038765">
    <property type="entry name" value="Papain-like_cys_pep_sf"/>
</dbReference>
<evidence type="ECO:0000313" key="3">
    <source>
        <dbReference type="EMBL" id="CAA0807330.1"/>
    </source>
</evidence>
<comment type="caution">
    <text evidence="3">The sequence shown here is derived from an EMBL/GenBank/DDBJ whole genome shotgun (WGS) entry which is preliminary data.</text>
</comment>
<feature type="region of interest" description="Disordered" evidence="1">
    <location>
        <begin position="1"/>
        <end position="77"/>
    </location>
</feature>
<proteinExistence type="predicted"/>
<feature type="compositionally biased region" description="Basic residues" evidence="1">
    <location>
        <begin position="23"/>
        <end position="33"/>
    </location>
</feature>
<protein>
    <recommendedName>
        <fullName evidence="2">DUF1985 domain-containing protein</fullName>
    </recommendedName>
</protein>
<keyword evidence="4" id="KW-1185">Reference proteome</keyword>
<evidence type="ECO:0000259" key="2">
    <source>
        <dbReference type="Pfam" id="PF09331"/>
    </source>
</evidence>
<evidence type="ECO:0000256" key="1">
    <source>
        <dbReference type="SAM" id="MobiDB-lite"/>
    </source>
</evidence>
<dbReference type="Gene3D" id="3.40.395.10">
    <property type="entry name" value="Adenoviral Proteinase, Chain A"/>
    <property type="match status" value="1"/>
</dbReference>
<dbReference type="AlphaFoldDB" id="A0A9N7R209"/>
<gene>
    <name evidence="3" type="ORF">SHERM_10067</name>
</gene>
<dbReference type="InterPro" id="IPR015410">
    <property type="entry name" value="DUF1985"/>
</dbReference>
<organism evidence="3 4">
    <name type="scientific">Striga hermonthica</name>
    <name type="common">Purple witchweed</name>
    <name type="synonym">Buchnera hermonthica</name>
    <dbReference type="NCBI Taxonomy" id="68872"/>
    <lineage>
        <taxon>Eukaryota</taxon>
        <taxon>Viridiplantae</taxon>
        <taxon>Streptophyta</taxon>
        <taxon>Embryophyta</taxon>
        <taxon>Tracheophyta</taxon>
        <taxon>Spermatophyta</taxon>
        <taxon>Magnoliopsida</taxon>
        <taxon>eudicotyledons</taxon>
        <taxon>Gunneridae</taxon>
        <taxon>Pentapetalae</taxon>
        <taxon>asterids</taxon>
        <taxon>lamiids</taxon>
        <taxon>Lamiales</taxon>
        <taxon>Orobanchaceae</taxon>
        <taxon>Buchnereae</taxon>
        <taxon>Striga</taxon>
    </lineage>
</organism>
<dbReference type="Pfam" id="PF09331">
    <property type="entry name" value="DUF1985"/>
    <property type="match status" value="1"/>
</dbReference>
<feature type="region of interest" description="Disordered" evidence="1">
    <location>
        <begin position="82"/>
        <end position="101"/>
    </location>
</feature>
<dbReference type="OrthoDB" id="1306375at2759"/>